<comment type="caution">
    <text evidence="2">The sequence shown here is derived from an EMBL/GenBank/DDBJ whole genome shotgun (WGS) entry which is preliminary data.</text>
</comment>
<name>A0A225DCC3_9BACT</name>
<feature type="region of interest" description="Disordered" evidence="1">
    <location>
        <begin position="455"/>
        <end position="478"/>
    </location>
</feature>
<protein>
    <recommendedName>
        <fullName evidence="4">Type II secretion system protein GspG C-terminal domain-containing protein</fullName>
    </recommendedName>
</protein>
<evidence type="ECO:0008006" key="4">
    <source>
        <dbReference type="Google" id="ProtNLM"/>
    </source>
</evidence>
<dbReference type="AlphaFoldDB" id="A0A225DCC3"/>
<gene>
    <name evidence="2" type="ORF">FRUB_09631</name>
</gene>
<dbReference type="RefSeq" id="WP_088260035.1">
    <property type="nucleotide sequence ID" value="NZ_NIDE01000019.1"/>
</dbReference>
<evidence type="ECO:0000313" key="3">
    <source>
        <dbReference type="Proteomes" id="UP000214646"/>
    </source>
</evidence>
<accession>A0A225DCC3</accession>
<evidence type="ECO:0000256" key="1">
    <source>
        <dbReference type="SAM" id="MobiDB-lite"/>
    </source>
</evidence>
<sequence length="478" mass="51655">MKKWLRRAAYGTVVLLALLVVGIVIGWYSVRAVGFSRRDAIIAKLDAEDPNWRAADLCATRNATLPPPDRNAADIAVRAATVAPQALFDFRFTYLLSGPPDRNHFPEEADLGPMVELHSVCSGALKVARPISHVNGGGLRFDFPEPNPQVDSLPKNKELRYAGSLLLMDAIVRANQGKPNDAIESVRAILNIGKAVGDEPTVLAQMLHMFLANLSVLATEWTLGWGTPTAGLEELQAALANELKDPRLTHIFRGKRAEFFLLSENLDAGQLSLSDFVDEPVGDLQDHVTTRVCRLFGPSQQATVFEVIDRILAADKLTGPERIAAFDAVQVPKNVKDYKTILAAMPFVGWEAIKRADDQVKASLGAAVVALACERYRLKFGSWPKSLSAIPSEILTEVPVDPYTGGPLLYKILPDAVVVYSTGPDMTDDGGTALDTKGGAGTDIGFRLWNPKLRGLPPLSKMGGGAKPLGTPNSNPRP</sequence>
<dbReference type="EMBL" id="NIDE01000019">
    <property type="protein sequence ID" value="OWK34789.1"/>
    <property type="molecule type" value="Genomic_DNA"/>
</dbReference>
<keyword evidence="3" id="KW-1185">Reference proteome</keyword>
<reference evidence="3" key="1">
    <citation type="submission" date="2017-06" db="EMBL/GenBank/DDBJ databases">
        <title>Genome analysis of Fimbriiglobus ruber SP5, the first member of the order Planctomycetales with confirmed chitinolytic capability.</title>
        <authorList>
            <person name="Ravin N.V."/>
            <person name="Rakitin A.L."/>
            <person name="Ivanova A.A."/>
            <person name="Beletsky A.V."/>
            <person name="Kulichevskaya I.S."/>
            <person name="Mardanov A.V."/>
            <person name="Dedysh S.N."/>
        </authorList>
    </citation>
    <scope>NUCLEOTIDE SEQUENCE [LARGE SCALE GENOMIC DNA]</scope>
    <source>
        <strain evidence="3">SP5</strain>
    </source>
</reference>
<organism evidence="2 3">
    <name type="scientific">Fimbriiglobus ruber</name>
    <dbReference type="NCBI Taxonomy" id="1908690"/>
    <lineage>
        <taxon>Bacteria</taxon>
        <taxon>Pseudomonadati</taxon>
        <taxon>Planctomycetota</taxon>
        <taxon>Planctomycetia</taxon>
        <taxon>Gemmatales</taxon>
        <taxon>Gemmataceae</taxon>
        <taxon>Fimbriiglobus</taxon>
    </lineage>
</organism>
<dbReference type="Proteomes" id="UP000214646">
    <property type="component" value="Unassembled WGS sequence"/>
</dbReference>
<evidence type="ECO:0000313" key="2">
    <source>
        <dbReference type="EMBL" id="OWK34789.1"/>
    </source>
</evidence>
<dbReference type="OrthoDB" id="274342at2"/>
<proteinExistence type="predicted"/>